<dbReference type="InterPro" id="IPR007863">
    <property type="entry name" value="Peptidase_M16_C"/>
</dbReference>
<dbReference type="Pfam" id="PF00675">
    <property type="entry name" value="Peptidase_M16"/>
    <property type="match status" value="1"/>
</dbReference>
<dbReference type="GO" id="GO:0006508">
    <property type="term" value="P:proteolysis"/>
    <property type="evidence" value="ECO:0007669"/>
    <property type="project" value="InterPro"/>
</dbReference>
<dbReference type="SUPFAM" id="SSF63411">
    <property type="entry name" value="LuxS/MPP-like metallohydrolase"/>
    <property type="match status" value="2"/>
</dbReference>
<dbReference type="PANTHER" id="PTHR11851">
    <property type="entry name" value="METALLOPROTEASE"/>
    <property type="match status" value="1"/>
</dbReference>
<dbReference type="InterPro" id="IPR050361">
    <property type="entry name" value="MPP/UQCRC_Complex"/>
</dbReference>
<feature type="domain" description="Peptidase M16 C-terminal" evidence="3">
    <location>
        <begin position="140"/>
        <end position="324"/>
    </location>
</feature>
<proteinExistence type="inferred from homology"/>
<dbReference type="GO" id="GO:0004222">
    <property type="term" value="F:metalloendopeptidase activity"/>
    <property type="evidence" value="ECO:0007669"/>
    <property type="project" value="InterPro"/>
</dbReference>
<dbReference type="AlphaFoldDB" id="A0A6C0D2Z6"/>
<evidence type="ECO:0000259" key="2">
    <source>
        <dbReference type="Pfam" id="PF00675"/>
    </source>
</evidence>
<feature type="domain" description="Peptidase M16 N-terminal" evidence="2">
    <location>
        <begin position="2"/>
        <end position="109"/>
    </location>
</feature>
<dbReference type="InterPro" id="IPR001431">
    <property type="entry name" value="Pept_M16_Zn_BS"/>
</dbReference>
<dbReference type="PROSITE" id="PS00143">
    <property type="entry name" value="INSULINASE"/>
    <property type="match status" value="1"/>
</dbReference>
<dbReference type="GO" id="GO:0046872">
    <property type="term" value="F:metal ion binding"/>
    <property type="evidence" value="ECO:0007669"/>
    <property type="project" value="InterPro"/>
</dbReference>
<dbReference type="EMBL" id="MN739530">
    <property type="protein sequence ID" value="QHT10941.1"/>
    <property type="molecule type" value="Genomic_DNA"/>
</dbReference>
<evidence type="ECO:0000313" key="4">
    <source>
        <dbReference type="EMBL" id="QHT10941.1"/>
    </source>
</evidence>
<evidence type="ECO:0000256" key="1">
    <source>
        <dbReference type="ARBA" id="ARBA00007261"/>
    </source>
</evidence>
<sequence length="410" mass="47459">MGSVYETDDCRGASHMIEHMCFKGTDHISKARNISIEYDKIGAEFNAYTTKRFTAFTVKCGDEFVEHSIDILSDMLFHSTFKKHEYDKERVVVVQESVNNKNSPQHEIVLRSDQLLYKGSSYEYPVDQLEYHKQANHLPYKEVVRLYRTFYIHSRMIISIVSNLSVQNIQKIVSASYFGVRDKDNSITDSPITDSPIHHTLLPQQDIQYSLIKKRGVNNTLVTIGFRTCGRDNSDRHSLEILKRVLAGTMSGRLFTILRGQYGLTYSSHITTDYHEETGDFLLFTQTESDFLMKDSGVLPLLVKMMMDLIKNGITEEELKTAKGNYKGVFLKDLENIDVQCEYNGNEVLMDSKRIVPYSKLYDTFYKNVSKEDVLAVIRKYFKRINMSICLLSEKLPDLQRVQKLFRDFP</sequence>
<evidence type="ECO:0008006" key="5">
    <source>
        <dbReference type="Google" id="ProtNLM"/>
    </source>
</evidence>
<name>A0A6C0D2Z6_9ZZZZ</name>
<dbReference type="InterPro" id="IPR011765">
    <property type="entry name" value="Pept_M16_N"/>
</dbReference>
<dbReference type="Pfam" id="PF05193">
    <property type="entry name" value="Peptidase_M16_C"/>
    <property type="match status" value="1"/>
</dbReference>
<dbReference type="Gene3D" id="3.30.830.10">
    <property type="entry name" value="Metalloenzyme, LuxS/M16 peptidase-like"/>
    <property type="match status" value="2"/>
</dbReference>
<accession>A0A6C0D2Z6</accession>
<dbReference type="InterPro" id="IPR011249">
    <property type="entry name" value="Metalloenz_LuxS/M16"/>
</dbReference>
<evidence type="ECO:0000259" key="3">
    <source>
        <dbReference type="Pfam" id="PF05193"/>
    </source>
</evidence>
<protein>
    <recommendedName>
        <fullName evidence="5">Peptidase M16 N-terminal domain-containing protein</fullName>
    </recommendedName>
</protein>
<organism evidence="4">
    <name type="scientific">viral metagenome</name>
    <dbReference type="NCBI Taxonomy" id="1070528"/>
    <lineage>
        <taxon>unclassified sequences</taxon>
        <taxon>metagenomes</taxon>
        <taxon>organismal metagenomes</taxon>
    </lineage>
</organism>
<dbReference type="PANTHER" id="PTHR11851:SF49">
    <property type="entry name" value="MITOCHONDRIAL-PROCESSING PEPTIDASE SUBUNIT ALPHA"/>
    <property type="match status" value="1"/>
</dbReference>
<comment type="similarity">
    <text evidence="1">Belongs to the peptidase M16 family.</text>
</comment>
<reference evidence="4" key="1">
    <citation type="journal article" date="2020" name="Nature">
        <title>Giant virus diversity and host interactions through global metagenomics.</title>
        <authorList>
            <person name="Schulz F."/>
            <person name="Roux S."/>
            <person name="Paez-Espino D."/>
            <person name="Jungbluth S."/>
            <person name="Walsh D.A."/>
            <person name="Denef V.J."/>
            <person name="McMahon K.D."/>
            <person name="Konstantinidis K.T."/>
            <person name="Eloe-Fadrosh E.A."/>
            <person name="Kyrpides N.C."/>
            <person name="Woyke T."/>
        </authorList>
    </citation>
    <scope>NUCLEOTIDE SEQUENCE</scope>
    <source>
        <strain evidence="4">GVMAG-M-3300023174-111</strain>
    </source>
</reference>